<keyword evidence="2" id="KW-1185">Reference proteome</keyword>
<comment type="caution">
    <text evidence="1">The sequence shown here is derived from an EMBL/GenBank/DDBJ whole genome shotgun (WGS) entry which is preliminary data.</text>
</comment>
<proteinExistence type="predicted"/>
<reference evidence="1 2" key="1">
    <citation type="journal article" date="2023" name="Sci. Data">
        <title>Genome assembly of the Korean intertidal mud-creeper Batillaria attramentaria.</title>
        <authorList>
            <person name="Patra A.K."/>
            <person name="Ho P.T."/>
            <person name="Jun S."/>
            <person name="Lee S.J."/>
            <person name="Kim Y."/>
            <person name="Won Y.J."/>
        </authorList>
    </citation>
    <scope>NUCLEOTIDE SEQUENCE [LARGE SCALE GENOMIC DNA]</scope>
    <source>
        <strain evidence="1">Wonlab-2016</strain>
    </source>
</reference>
<dbReference type="EMBL" id="JACVVK020000175">
    <property type="protein sequence ID" value="KAK7486675.1"/>
    <property type="molecule type" value="Genomic_DNA"/>
</dbReference>
<dbReference type="Proteomes" id="UP001519460">
    <property type="component" value="Unassembled WGS sequence"/>
</dbReference>
<accession>A0ABD0KHJ5</accession>
<dbReference type="AlphaFoldDB" id="A0ABD0KHJ5"/>
<gene>
    <name evidence="1" type="ORF">BaRGS_00022076</name>
</gene>
<organism evidence="1 2">
    <name type="scientific">Batillaria attramentaria</name>
    <dbReference type="NCBI Taxonomy" id="370345"/>
    <lineage>
        <taxon>Eukaryota</taxon>
        <taxon>Metazoa</taxon>
        <taxon>Spiralia</taxon>
        <taxon>Lophotrochozoa</taxon>
        <taxon>Mollusca</taxon>
        <taxon>Gastropoda</taxon>
        <taxon>Caenogastropoda</taxon>
        <taxon>Sorbeoconcha</taxon>
        <taxon>Cerithioidea</taxon>
        <taxon>Batillariidae</taxon>
        <taxon>Batillaria</taxon>
    </lineage>
</organism>
<name>A0ABD0KHJ5_9CAEN</name>
<protein>
    <submittedName>
        <fullName evidence="1">Uncharacterized protein</fullName>
    </submittedName>
</protein>
<evidence type="ECO:0000313" key="2">
    <source>
        <dbReference type="Proteomes" id="UP001519460"/>
    </source>
</evidence>
<evidence type="ECO:0000313" key="1">
    <source>
        <dbReference type="EMBL" id="KAK7486675.1"/>
    </source>
</evidence>
<sequence>MYDTDTEMCSSPAERQLSPRDTNMCTVTDLTTEQVCLGTLNLWYFSVNVEFNGIRYLLLVPRLISLARDSNSITSLTYTPIVPRRAFNSGHVLVVWKTQ</sequence>